<keyword evidence="3" id="KW-0460">Magnesium</keyword>
<dbReference type="FunFam" id="1.50.10.130:FF:000001">
    <property type="entry name" value="Isoprene synthase, chloroplastic"/>
    <property type="match status" value="1"/>
</dbReference>
<evidence type="ECO:0000259" key="8">
    <source>
        <dbReference type="Pfam" id="PF03936"/>
    </source>
</evidence>
<dbReference type="PANTHER" id="PTHR31225">
    <property type="entry name" value="OS04G0344100 PROTEIN-RELATED"/>
    <property type="match status" value="1"/>
</dbReference>
<dbReference type="SUPFAM" id="SSF48239">
    <property type="entry name" value="Terpenoid cyclases/Protein prenyltransferases"/>
    <property type="match status" value="1"/>
</dbReference>
<protein>
    <submittedName>
        <fullName evidence="9">Uncharacterized protein</fullName>
    </submittedName>
</protein>
<gene>
    <name evidence="9" type="ORF">H6P81_007083</name>
</gene>
<name>A0AAV7F0G4_ARIFI</name>
<keyword evidence="10" id="KW-1185">Reference proteome</keyword>
<dbReference type="GO" id="GO:0000287">
    <property type="term" value="F:magnesium ion binding"/>
    <property type="evidence" value="ECO:0007669"/>
    <property type="project" value="InterPro"/>
</dbReference>
<dbReference type="FunFam" id="1.10.600.10:FF:000007">
    <property type="entry name" value="Isoprene synthase, chloroplastic"/>
    <property type="match status" value="1"/>
</dbReference>
<dbReference type="PANTHER" id="PTHR31225:SF93">
    <property type="entry name" value="ALPHA-HUMULENE_(-)-(E)-BETA-CARYOPHYLLENE SYNTHASE"/>
    <property type="match status" value="1"/>
</dbReference>
<dbReference type="Pfam" id="PF03936">
    <property type="entry name" value="Terpene_synth_C"/>
    <property type="match status" value="1"/>
</dbReference>
<dbReference type="SFLD" id="SFLDG01019">
    <property type="entry name" value="Terpene_Cyclase_Like_1_C_Termi"/>
    <property type="match status" value="1"/>
</dbReference>
<dbReference type="InterPro" id="IPR044814">
    <property type="entry name" value="Terpene_cyclase_plant_C1"/>
</dbReference>
<dbReference type="GO" id="GO:0010333">
    <property type="term" value="F:terpene synthase activity"/>
    <property type="evidence" value="ECO:0007669"/>
    <property type="project" value="InterPro"/>
</dbReference>
<dbReference type="Gene3D" id="1.10.600.10">
    <property type="entry name" value="Farnesyl Diphosphate Synthase"/>
    <property type="match status" value="1"/>
</dbReference>
<evidence type="ECO:0000256" key="6">
    <source>
        <dbReference type="SAM" id="MobiDB-lite"/>
    </source>
</evidence>
<dbReference type="InterPro" id="IPR008930">
    <property type="entry name" value="Terpenoid_cyclase/PrenylTrfase"/>
</dbReference>
<dbReference type="SFLD" id="SFLDS00005">
    <property type="entry name" value="Isoprenoid_Synthase_Type_I"/>
    <property type="match status" value="1"/>
</dbReference>
<dbReference type="InterPro" id="IPR034741">
    <property type="entry name" value="Terpene_cyclase-like_1_C"/>
</dbReference>
<dbReference type="CDD" id="cd00684">
    <property type="entry name" value="Terpene_cyclase_plant_C1"/>
    <property type="match status" value="1"/>
</dbReference>
<evidence type="ECO:0000256" key="5">
    <source>
        <dbReference type="ARBA" id="ARBA00038405"/>
    </source>
</evidence>
<dbReference type="AlphaFoldDB" id="A0AAV7F0G4"/>
<dbReference type="SUPFAM" id="SSF48576">
    <property type="entry name" value="Terpenoid synthases"/>
    <property type="match status" value="1"/>
</dbReference>
<sequence length="594" mass="68471">MALVSPTAANSTVPQTENDGKGQIVRPMAQFPPSAWGHYFVDLVQDEEKLDQWAKRAEVLKGEVKEMLKLAEGSPDEIHLLDAVYRLGLDYQFEKEIDEALSRIHNVDHVDAGDDLYTVATRFRVLREGGYKASTDVFNKFLDEQGKFKQSLASDVKGLLSLHEAAFLNVEGEDILDEAIGFASEHLRKSALPTTMEPSLAKQVARAVKIPTHRRLPRLNARYFISLYEELNNATDPVLLEYAKLDYNLVQSVHQREIRDISKWWKDQELAEKCFYARNRVVECYFWIMSVTFDPRYSRSRVFATKILGLISLIDDTYDAYGVYEELKLFTDAVERWDVKAEETLPEYMRPLFRELIVYTQEFHDEIAPDGLSYQIDYMIEAMKDLCKAFFVETEWYVKQYQPGTEEHMNVSFTSCGYRTIFLLSMVGMGEVNSDIFEWLKTQPRITMAAAEICRFIDDIVTGKFEQQRGHVESTVECFMRERGLTEKEVVDLFRQYYAVAWKDINQGCMKPTPYPTKLITRPVNLARVMEVLYEDNKDGYTFSHVHGVGAHRAVAVADTVDEMVPLPVAVGKRLLGKEHKCKNRDHNFTTFND</sequence>
<feature type="compositionally biased region" description="Polar residues" evidence="6">
    <location>
        <begin position="7"/>
        <end position="17"/>
    </location>
</feature>
<dbReference type="InterPro" id="IPR008949">
    <property type="entry name" value="Isoprenoid_synthase_dom_sf"/>
</dbReference>
<evidence type="ECO:0000313" key="9">
    <source>
        <dbReference type="EMBL" id="KAG9454179.1"/>
    </source>
</evidence>
<feature type="region of interest" description="Disordered" evidence="6">
    <location>
        <begin position="1"/>
        <end position="23"/>
    </location>
</feature>
<keyword evidence="2" id="KW-0479">Metal-binding</keyword>
<evidence type="ECO:0000256" key="1">
    <source>
        <dbReference type="ARBA" id="ARBA00004721"/>
    </source>
</evidence>
<proteinExistence type="inferred from homology"/>
<dbReference type="InterPro" id="IPR036965">
    <property type="entry name" value="Terpene_synth_N_sf"/>
</dbReference>
<dbReference type="InterPro" id="IPR050148">
    <property type="entry name" value="Terpene_synthase-like"/>
</dbReference>
<dbReference type="InterPro" id="IPR001906">
    <property type="entry name" value="Terpene_synth_N"/>
</dbReference>
<comment type="similarity">
    <text evidence="5">Belongs to the terpene synthase family. Tpsa subfamily.</text>
</comment>
<evidence type="ECO:0000256" key="4">
    <source>
        <dbReference type="ARBA" id="ARBA00023239"/>
    </source>
</evidence>
<organism evidence="9 10">
    <name type="scientific">Aristolochia fimbriata</name>
    <name type="common">White veined hardy Dutchman's pipe vine</name>
    <dbReference type="NCBI Taxonomy" id="158543"/>
    <lineage>
        <taxon>Eukaryota</taxon>
        <taxon>Viridiplantae</taxon>
        <taxon>Streptophyta</taxon>
        <taxon>Embryophyta</taxon>
        <taxon>Tracheophyta</taxon>
        <taxon>Spermatophyta</taxon>
        <taxon>Magnoliopsida</taxon>
        <taxon>Magnoliidae</taxon>
        <taxon>Piperales</taxon>
        <taxon>Aristolochiaceae</taxon>
        <taxon>Aristolochia</taxon>
    </lineage>
</organism>
<evidence type="ECO:0000256" key="3">
    <source>
        <dbReference type="ARBA" id="ARBA00022842"/>
    </source>
</evidence>
<dbReference type="Proteomes" id="UP000825729">
    <property type="component" value="Unassembled WGS sequence"/>
</dbReference>
<evidence type="ECO:0000259" key="7">
    <source>
        <dbReference type="Pfam" id="PF01397"/>
    </source>
</evidence>
<reference evidence="9 10" key="1">
    <citation type="submission" date="2021-07" db="EMBL/GenBank/DDBJ databases">
        <title>The Aristolochia fimbriata genome: insights into angiosperm evolution, floral development and chemical biosynthesis.</title>
        <authorList>
            <person name="Jiao Y."/>
        </authorList>
    </citation>
    <scope>NUCLEOTIDE SEQUENCE [LARGE SCALE GENOMIC DNA]</scope>
    <source>
        <strain evidence="9">IBCAS-2021</strain>
        <tissue evidence="9">Leaf</tissue>
    </source>
</reference>
<dbReference type="InterPro" id="IPR005630">
    <property type="entry name" value="Terpene_synthase_metal-bd"/>
</dbReference>
<evidence type="ECO:0000313" key="10">
    <source>
        <dbReference type="Proteomes" id="UP000825729"/>
    </source>
</evidence>
<comment type="pathway">
    <text evidence="1">Secondary metabolite biosynthesis; terpenoid biosynthesis.</text>
</comment>
<dbReference type="EMBL" id="JAINDJ010000003">
    <property type="protein sequence ID" value="KAG9454179.1"/>
    <property type="molecule type" value="Genomic_DNA"/>
</dbReference>
<comment type="caution">
    <text evidence="9">The sequence shown here is derived from an EMBL/GenBank/DDBJ whole genome shotgun (WGS) entry which is preliminary data.</text>
</comment>
<accession>A0AAV7F0G4</accession>
<evidence type="ECO:0000256" key="2">
    <source>
        <dbReference type="ARBA" id="ARBA00022723"/>
    </source>
</evidence>
<dbReference type="GO" id="GO:0016102">
    <property type="term" value="P:diterpenoid biosynthetic process"/>
    <property type="evidence" value="ECO:0007669"/>
    <property type="project" value="InterPro"/>
</dbReference>
<feature type="domain" description="Terpene synthase N-terminal" evidence="7">
    <location>
        <begin position="36"/>
        <end position="207"/>
    </location>
</feature>
<dbReference type="GO" id="GO:0051762">
    <property type="term" value="P:sesquiterpene biosynthetic process"/>
    <property type="evidence" value="ECO:0007669"/>
    <property type="project" value="UniProtKB-ARBA"/>
</dbReference>
<dbReference type="Pfam" id="PF01397">
    <property type="entry name" value="Terpene_synth"/>
    <property type="match status" value="1"/>
</dbReference>
<keyword evidence="4" id="KW-0456">Lyase</keyword>
<dbReference type="Gene3D" id="1.50.10.130">
    <property type="entry name" value="Terpene synthase, N-terminal domain"/>
    <property type="match status" value="1"/>
</dbReference>
<feature type="domain" description="Terpene synthase metal-binding" evidence="8">
    <location>
        <begin position="266"/>
        <end position="504"/>
    </location>
</feature>